<accession>A0A7J3VSN6</accession>
<evidence type="ECO:0000313" key="1">
    <source>
        <dbReference type="EMBL" id="HHM44060.1"/>
    </source>
</evidence>
<dbReference type="InterPro" id="IPR008972">
    <property type="entry name" value="Cupredoxin"/>
</dbReference>
<reference evidence="1" key="1">
    <citation type="journal article" date="2020" name="mSystems">
        <title>Genome- and Community-Level Interaction Insights into Carbon Utilization and Element Cycling Functions of Hydrothermarchaeota in Hydrothermal Sediment.</title>
        <authorList>
            <person name="Zhou Z."/>
            <person name="Liu Y."/>
            <person name="Xu W."/>
            <person name="Pan J."/>
            <person name="Luo Z.H."/>
            <person name="Li M."/>
        </authorList>
    </citation>
    <scope>NUCLEOTIDE SEQUENCE [LARGE SCALE GENOMIC DNA]</scope>
    <source>
        <strain evidence="1">SpSt-1074</strain>
    </source>
</reference>
<organism evidence="1">
    <name type="scientific">Caldiarchaeum subterraneum</name>
    <dbReference type="NCBI Taxonomy" id="311458"/>
    <lineage>
        <taxon>Archaea</taxon>
        <taxon>Nitrososphaerota</taxon>
        <taxon>Candidatus Caldarchaeales</taxon>
        <taxon>Candidatus Caldarchaeaceae</taxon>
        <taxon>Candidatus Caldarchaeum</taxon>
    </lineage>
</organism>
<dbReference type="AlphaFoldDB" id="A0A7J3VSN6"/>
<dbReference type="EMBL" id="DRXH01000067">
    <property type="protein sequence ID" value="HHM44060.1"/>
    <property type="molecule type" value="Genomic_DNA"/>
</dbReference>
<proteinExistence type="predicted"/>
<dbReference type="SUPFAM" id="SSF49503">
    <property type="entry name" value="Cupredoxins"/>
    <property type="match status" value="1"/>
</dbReference>
<gene>
    <name evidence="1" type="ORF">ENM31_02010</name>
</gene>
<protein>
    <submittedName>
        <fullName evidence="1">Uncharacterized protein</fullName>
    </submittedName>
</protein>
<dbReference type="Gene3D" id="2.60.40.420">
    <property type="entry name" value="Cupredoxins - blue copper proteins"/>
    <property type="match status" value="1"/>
</dbReference>
<comment type="caution">
    <text evidence="1">The sequence shown here is derived from an EMBL/GenBank/DDBJ whole genome shotgun (WGS) entry which is preliminary data.</text>
</comment>
<name>A0A7J3VSN6_CALS0</name>
<sequence>MKARQLLVLALVVGVLGVSASLTLEQSPFKLRPLKTFYVVAYFWGYVFYDETFNEVPYIVVNRGDEVVINLIPASVIIRDPGLSARERTYVEYENRTHRSGVGELPPGDPRISLELVKAHEEGFSDHGFFIEGYNKGTYTCSRCGGGHNVRNSLQQVLQEASAAIGTIRLVADKPGSYTVYCIIYCGYGHPYLRVENAFIVL</sequence>